<organism evidence="2 3">
    <name type="scientific">Tanacetum coccineum</name>
    <dbReference type="NCBI Taxonomy" id="301880"/>
    <lineage>
        <taxon>Eukaryota</taxon>
        <taxon>Viridiplantae</taxon>
        <taxon>Streptophyta</taxon>
        <taxon>Embryophyta</taxon>
        <taxon>Tracheophyta</taxon>
        <taxon>Spermatophyta</taxon>
        <taxon>Magnoliopsida</taxon>
        <taxon>eudicotyledons</taxon>
        <taxon>Gunneridae</taxon>
        <taxon>Pentapetalae</taxon>
        <taxon>asterids</taxon>
        <taxon>campanulids</taxon>
        <taxon>Asterales</taxon>
        <taxon>Asteraceae</taxon>
        <taxon>Asteroideae</taxon>
        <taxon>Anthemideae</taxon>
        <taxon>Anthemidinae</taxon>
        <taxon>Tanacetum</taxon>
    </lineage>
</organism>
<dbReference type="Pfam" id="PF15072">
    <property type="entry name" value="HROB"/>
    <property type="match status" value="1"/>
</dbReference>
<evidence type="ECO:0000313" key="2">
    <source>
        <dbReference type="EMBL" id="GJU05434.1"/>
    </source>
</evidence>
<evidence type="ECO:0000259" key="1">
    <source>
        <dbReference type="Pfam" id="PF15072"/>
    </source>
</evidence>
<proteinExistence type="predicted"/>
<name>A0ABQ5IZ44_9ASTR</name>
<protein>
    <submittedName>
        <fullName evidence="2">Phospholipase-like, aminotransferase-like mobile domain protein</fullName>
    </submittedName>
</protein>
<sequence>MKPVVHFFTQHVLDLGLIYCMLRMMMEWRFRNRLFPEKIGYDVKIIDVLAFIEDEEKFSKVSDEDAIRLCLLLSLEVIFMGRELVSVVDDAFLRMIWIIESSCESHRWWTRVPEIIPRAVSWTRTTECLKWEYFAELFDKDIEKMFEVASYHGTIDLYICHTPQVYLVDYYLKNVTVDDSDEEEKEEVESPSVLRSPHVWKNLKDVGNGKCKVLLDDFEAVGNGKGKVLLDDFEAVGNGKGKVLLDDFEVVGKDKDDSDLNLSAPLRLTNISNFNDAPTHVDEKSSKIIPGPTGFFQTDRIHQLNNFNDAPTQEYIRKLYDDVSEGEDFKMLSWVKALEYINDNSRNRGGTISGTIHYKVLLNDDVAKAIKVGSAIILQNVSVFCPKSGEFYLNITIRNLVQIFQNVTVMEDANGASSSNISFQE</sequence>
<dbReference type="EMBL" id="BQNB010021347">
    <property type="protein sequence ID" value="GJU05434.1"/>
    <property type="molecule type" value="Genomic_DNA"/>
</dbReference>
<keyword evidence="3" id="KW-1185">Reference proteome</keyword>
<dbReference type="PANTHER" id="PTHR14523">
    <property type="entry name" value="UNCHARACTERIZED PROTEIN C17ORF53 HOMOLOG"/>
    <property type="match status" value="1"/>
</dbReference>
<dbReference type="PANTHER" id="PTHR14523:SF1">
    <property type="entry name" value="HOMOLOGOUS RECOMBINATION OB-FOLD PROTEIN"/>
    <property type="match status" value="1"/>
</dbReference>
<evidence type="ECO:0000313" key="3">
    <source>
        <dbReference type="Proteomes" id="UP001151760"/>
    </source>
</evidence>
<comment type="caution">
    <text evidence="2">The sequence shown here is derived from an EMBL/GenBank/DDBJ whole genome shotgun (WGS) entry which is preliminary data.</text>
</comment>
<reference evidence="2" key="2">
    <citation type="submission" date="2022-01" db="EMBL/GenBank/DDBJ databases">
        <authorList>
            <person name="Yamashiro T."/>
            <person name="Shiraishi A."/>
            <person name="Satake H."/>
            <person name="Nakayama K."/>
        </authorList>
    </citation>
    <scope>NUCLEOTIDE SEQUENCE</scope>
</reference>
<dbReference type="InterPro" id="IPR058570">
    <property type="entry name" value="HROB_OB"/>
</dbReference>
<dbReference type="InterPro" id="IPR028045">
    <property type="entry name" value="HROB"/>
</dbReference>
<dbReference type="Proteomes" id="UP001151760">
    <property type="component" value="Unassembled WGS sequence"/>
</dbReference>
<gene>
    <name evidence="2" type="ORF">Tco_1121864</name>
</gene>
<accession>A0ABQ5IZ44</accession>
<reference evidence="2" key="1">
    <citation type="journal article" date="2022" name="Int. J. Mol. Sci.">
        <title>Draft Genome of Tanacetum Coccineum: Genomic Comparison of Closely Related Tanacetum-Family Plants.</title>
        <authorList>
            <person name="Yamashiro T."/>
            <person name="Shiraishi A."/>
            <person name="Nakayama K."/>
            <person name="Satake H."/>
        </authorList>
    </citation>
    <scope>NUCLEOTIDE SEQUENCE</scope>
</reference>
<feature type="domain" description="Homologous recombination OB-fold protein OB-fold" evidence="1">
    <location>
        <begin position="349"/>
        <end position="406"/>
    </location>
</feature>